<keyword evidence="3" id="KW-1185">Reference proteome</keyword>
<dbReference type="Gene3D" id="3.40.50.2300">
    <property type="match status" value="2"/>
</dbReference>
<accession>A0A1H7ULE5</accession>
<name>A0A1H7ULE5_9SPHI</name>
<dbReference type="InterPro" id="IPR016919">
    <property type="entry name" value="UCP029416_PTP"/>
</dbReference>
<dbReference type="EMBL" id="FNZR01000018">
    <property type="protein sequence ID" value="SEL97843.1"/>
    <property type="molecule type" value="Genomic_DNA"/>
</dbReference>
<proteinExistence type="predicted"/>
<dbReference type="InterPro" id="IPR023485">
    <property type="entry name" value="Ptyr_pPase"/>
</dbReference>
<organism evidence="2 3">
    <name type="scientific">Parapedobacter koreensis</name>
    <dbReference type="NCBI Taxonomy" id="332977"/>
    <lineage>
        <taxon>Bacteria</taxon>
        <taxon>Pseudomonadati</taxon>
        <taxon>Bacteroidota</taxon>
        <taxon>Sphingobacteriia</taxon>
        <taxon>Sphingobacteriales</taxon>
        <taxon>Sphingobacteriaceae</taxon>
        <taxon>Parapedobacter</taxon>
    </lineage>
</organism>
<dbReference type="Proteomes" id="UP000198916">
    <property type="component" value="Unassembled WGS sequence"/>
</dbReference>
<dbReference type="PIRSF" id="PIRSF029416">
    <property type="entry name" value="UCP029416_PTP"/>
    <property type="match status" value="1"/>
</dbReference>
<gene>
    <name evidence="2" type="ORF">SAMN05421740_11810</name>
</gene>
<dbReference type="SUPFAM" id="SSF52788">
    <property type="entry name" value="Phosphotyrosine protein phosphatases I"/>
    <property type="match status" value="1"/>
</dbReference>
<evidence type="ECO:0000259" key="1">
    <source>
        <dbReference type="SMART" id="SM00226"/>
    </source>
</evidence>
<feature type="domain" description="Phosphotyrosine protein phosphatase I" evidence="1">
    <location>
        <begin position="10"/>
        <end position="119"/>
    </location>
</feature>
<protein>
    <recommendedName>
        <fullName evidence="1">Phosphotyrosine protein phosphatase I domain-containing protein</fullName>
    </recommendedName>
</protein>
<dbReference type="STRING" id="332977.SAMN05421740_11810"/>
<dbReference type="AlphaFoldDB" id="A0A1H7ULE5"/>
<dbReference type="SMART" id="SM00226">
    <property type="entry name" value="LMWPc"/>
    <property type="match status" value="1"/>
</dbReference>
<reference evidence="3" key="1">
    <citation type="submission" date="2016-10" db="EMBL/GenBank/DDBJ databases">
        <authorList>
            <person name="Varghese N."/>
            <person name="Submissions S."/>
        </authorList>
    </citation>
    <scope>NUCLEOTIDE SEQUENCE [LARGE SCALE GENOMIC DNA]</scope>
    <source>
        <strain evidence="3">Jip14</strain>
    </source>
</reference>
<evidence type="ECO:0000313" key="3">
    <source>
        <dbReference type="Proteomes" id="UP000198916"/>
    </source>
</evidence>
<dbReference type="InterPro" id="IPR036196">
    <property type="entry name" value="Ptyr_pPase_sf"/>
</dbReference>
<sequence>MEGGAISVAMNILFICSRNQWRSRTAEDLFKNHPLHRVRSAGTAPSARIKVSEKTIQWADLILVMEKRHKQHLQEKFGNWIEEKDIRILDIPDEYGYMDPELVEILERHWEDMVELRKK</sequence>
<evidence type="ECO:0000313" key="2">
    <source>
        <dbReference type="EMBL" id="SEL97843.1"/>
    </source>
</evidence>